<sequence length="217" mass="23058">MPSTSTPRPLRERFFERLARCAAGLFCFGAGIACFVHSNLGVPPWDVLHQGISEKADIKMGTVIIIVGVVLLLAWIPLRMKPGIGTIMNAIQIGLVENFMDDLLPHSQLIVARVAFLVAGMLFIAFGSGLYIGAELGSGPRDGLMLGLNKRFGISIRLARTTVEIVVLVVGLILGGSIGLGTFVFAFGIGPLVQKALVALRMSPSLNESATGQALEM</sequence>
<feature type="transmembrane region" description="Helical" evidence="1">
    <location>
        <begin position="60"/>
        <end position="78"/>
    </location>
</feature>
<keyword evidence="1" id="KW-1133">Transmembrane helix</keyword>
<keyword evidence="1" id="KW-0472">Membrane</keyword>
<evidence type="ECO:0000313" key="2">
    <source>
        <dbReference type="EMBL" id="CAB5029736.1"/>
    </source>
</evidence>
<feature type="transmembrane region" description="Helical" evidence="1">
    <location>
        <begin position="165"/>
        <end position="193"/>
    </location>
</feature>
<organism evidence="2">
    <name type="scientific">freshwater metagenome</name>
    <dbReference type="NCBI Taxonomy" id="449393"/>
    <lineage>
        <taxon>unclassified sequences</taxon>
        <taxon>metagenomes</taxon>
        <taxon>ecological metagenomes</taxon>
    </lineage>
</organism>
<reference evidence="2" key="1">
    <citation type="submission" date="2020-05" db="EMBL/GenBank/DDBJ databases">
        <authorList>
            <person name="Chiriac C."/>
            <person name="Salcher M."/>
            <person name="Ghai R."/>
            <person name="Kavagutti S V."/>
        </authorList>
    </citation>
    <scope>NUCLEOTIDE SEQUENCE</scope>
</reference>
<dbReference type="InterPro" id="IPR038750">
    <property type="entry name" value="YczE/YyaS-like"/>
</dbReference>
<dbReference type="EMBL" id="CAFBPN010000117">
    <property type="protein sequence ID" value="CAB5029736.1"/>
    <property type="molecule type" value="Genomic_DNA"/>
</dbReference>
<dbReference type="Pfam" id="PF19700">
    <property type="entry name" value="DUF6198"/>
    <property type="match status" value="1"/>
</dbReference>
<proteinExistence type="predicted"/>
<protein>
    <submittedName>
        <fullName evidence="2">Unannotated protein</fullName>
    </submittedName>
</protein>
<gene>
    <name evidence="2" type="ORF">UFOPK4098_01429</name>
</gene>
<accession>A0A6J7RLN0</accession>
<feature type="transmembrane region" description="Helical" evidence="1">
    <location>
        <begin position="110"/>
        <end position="134"/>
    </location>
</feature>
<name>A0A6J7RLN0_9ZZZZ</name>
<keyword evidence="1" id="KW-0812">Transmembrane</keyword>
<evidence type="ECO:0000256" key="1">
    <source>
        <dbReference type="SAM" id="Phobius"/>
    </source>
</evidence>
<dbReference type="PANTHER" id="PTHR40078">
    <property type="entry name" value="INTEGRAL MEMBRANE PROTEIN-RELATED"/>
    <property type="match status" value="1"/>
</dbReference>
<dbReference type="PANTHER" id="PTHR40078:SF1">
    <property type="entry name" value="INTEGRAL MEMBRANE PROTEIN"/>
    <property type="match status" value="1"/>
</dbReference>
<feature type="transmembrane region" description="Helical" evidence="1">
    <location>
        <begin position="21"/>
        <end position="40"/>
    </location>
</feature>
<dbReference type="AlphaFoldDB" id="A0A6J7RLN0"/>